<dbReference type="GO" id="GO:0008237">
    <property type="term" value="F:metallopeptidase activity"/>
    <property type="evidence" value="ECO:0007669"/>
    <property type="project" value="TreeGrafter"/>
</dbReference>
<feature type="region of interest" description="Disordered" evidence="1">
    <location>
        <begin position="168"/>
        <end position="289"/>
    </location>
</feature>
<evidence type="ECO:0000313" key="3">
    <source>
        <dbReference type="EMBL" id="PFH55561.1"/>
    </source>
</evidence>
<gene>
    <name evidence="3" type="ORF">XA68_18038</name>
</gene>
<feature type="region of interest" description="Disordered" evidence="1">
    <location>
        <begin position="328"/>
        <end position="381"/>
    </location>
</feature>
<dbReference type="PANTHER" id="PTHR46622:SF1">
    <property type="entry name" value="DNA-DEPENDENT METALLOPROTEASE WSS1"/>
    <property type="match status" value="1"/>
</dbReference>
<feature type="compositionally biased region" description="Basic and acidic residues" evidence="1">
    <location>
        <begin position="210"/>
        <end position="220"/>
    </location>
</feature>
<dbReference type="STRING" id="268505.A0A2A9P3J4"/>
<protein>
    <recommendedName>
        <fullName evidence="2">WLM domain-containing protein</fullName>
    </recommendedName>
</protein>
<accession>A0A2A9P3J4</accession>
<dbReference type="InterPro" id="IPR013536">
    <property type="entry name" value="WLM_dom"/>
</dbReference>
<name>A0A2A9P3J4_OPHUN</name>
<dbReference type="OrthoDB" id="447842at2759"/>
<evidence type="ECO:0000256" key="1">
    <source>
        <dbReference type="SAM" id="MobiDB-lite"/>
    </source>
</evidence>
<reference evidence="3 4" key="2">
    <citation type="journal article" date="2017" name="Sci. Rep.">
        <title>Ant-infecting Ophiocordyceps genomes reveal a high diversity of potential behavioral manipulation genes and a possible major role for enterotoxins.</title>
        <authorList>
            <person name="de Bekker C."/>
            <person name="Ohm R.A."/>
            <person name="Evans H.C."/>
            <person name="Brachmann A."/>
            <person name="Hughes D.P."/>
        </authorList>
    </citation>
    <scope>NUCLEOTIDE SEQUENCE [LARGE SCALE GENOMIC DNA]</scope>
    <source>
        <strain evidence="3 4">SC16a</strain>
    </source>
</reference>
<evidence type="ECO:0000313" key="4">
    <source>
        <dbReference type="Proteomes" id="UP000037136"/>
    </source>
</evidence>
<dbReference type="InterPro" id="IPR053000">
    <property type="entry name" value="WSS1-like_metalloprotease"/>
</dbReference>
<dbReference type="PROSITE" id="PS51397">
    <property type="entry name" value="WLM"/>
    <property type="match status" value="1"/>
</dbReference>
<dbReference type="PANTHER" id="PTHR46622">
    <property type="entry name" value="DNA-DEPENDENT METALLOPROTEASE WSS1"/>
    <property type="match status" value="1"/>
</dbReference>
<dbReference type="GO" id="GO:0005634">
    <property type="term" value="C:nucleus"/>
    <property type="evidence" value="ECO:0007669"/>
    <property type="project" value="TreeGrafter"/>
</dbReference>
<keyword evidence="4" id="KW-1185">Reference proteome</keyword>
<feature type="domain" description="WLM" evidence="2">
    <location>
        <begin position="10"/>
        <end position="247"/>
    </location>
</feature>
<dbReference type="Pfam" id="PF08325">
    <property type="entry name" value="WLM"/>
    <property type="match status" value="1"/>
</dbReference>
<sequence length="451" mass="49449">MPWGIERINSRKSQPNPNIVFIKPRKGPDEKTAQEFLERIAAQCVPVMRRHHLYVMALEEFEPNREFVGRNFNAGEVIQLVLKSPHSGRWLPLEYVQMVMMHELAHCKQMNHSHAFWAVRNGYASEMRSLWGEGYTGDGIWGRGTSLATGAWEKDSVKADEMLPEHLCGGTFRTRGRKRQKRPTLSHRERKERRIRKRFGENGTPLGADEDAKAKLERGKKVQAKPRVANSDRGRQLRAAAALARFDKVKEESASAEEREGVDGSESSSDEGDEVVEGTAAVDVEGNPLLDSKGRGLVKVCEDEDVDDVEARGEMDELRHVFRKVRVKEESPMSDEGGTRGVEDQGGEQKRAYKRDDESTSQTAEGAARPPDAGPREVADGGGGDGDAVCCSACSLINVGQSSTCAVCANVLKPEKTPGTWRCDSATCANSSNYANSADCGVCGLCGGAKG</sequence>
<feature type="compositionally biased region" description="Basic residues" evidence="1">
    <location>
        <begin position="174"/>
        <end position="197"/>
    </location>
</feature>
<feature type="compositionally biased region" description="Basic and acidic residues" evidence="1">
    <location>
        <begin position="245"/>
        <end position="262"/>
    </location>
</feature>
<dbReference type="EMBL" id="LAZP02000858">
    <property type="protein sequence ID" value="PFH55561.1"/>
    <property type="molecule type" value="Genomic_DNA"/>
</dbReference>
<dbReference type="Proteomes" id="UP000037136">
    <property type="component" value="Unassembled WGS sequence"/>
</dbReference>
<comment type="caution">
    <text evidence="3">The sequence shown here is derived from an EMBL/GenBank/DDBJ whole genome shotgun (WGS) entry which is preliminary data.</text>
</comment>
<proteinExistence type="predicted"/>
<evidence type="ECO:0000259" key="2">
    <source>
        <dbReference type="PROSITE" id="PS51397"/>
    </source>
</evidence>
<organism evidence="3 4">
    <name type="scientific">Ophiocordyceps unilateralis</name>
    <name type="common">Zombie-ant fungus</name>
    <name type="synonym">Torrubia unilateralis</name>
    <dbReference type="NCBI Taxonomy" id="268505"/>
    <lineage>
        <taxon>Eukaryota</taxon>
        <taxon>Fungi</taxon>
        <taxon>Dikarya</taxon>
        <taxon>Ascomycota</taxon>
        <taxon>Pezizomycotina</taxon>
        <taxon>Sordariomycetes</taxon>
        <taxon>Hypocreomycetidae</taxon>
        <taxon>Hypocreales</taxon>
        <taxon>Ophiocordycipitaceae</taxon>
        <taxon>Ophiocordyceps</taxon>
    </lineage>
</organism>
<dbReference type="GO" id="GO:0006281">
    <property type="term" value="P:DNA repair"/>
    <property type="evidence" value="ECO:0007669"/>
    <property type="project" value="TreeGrafter"/>
</dbReference>
<dbReference type="Gene3D" id="3.30.2010.10">
    <property type="entry name" value="Metalloproteases ('zincins'), catalytic domain"/>
    <property type="match status" value="1"/>
</dbReference>
<dbReference type="AlphaFoldDB" id="A0A2A9P3J4"/>
<feature type="compositionally biased region" description="Basic and acidic residues" evidence="1">
    <location>
        <begin position="328"/>
        <end position="358"/>
    </location>
</feature>
<reference evidence="3 4" key="1">
    <citation type="journal article" date="2015" name="BMC Genomics">
        <title>Gene expression during zombie ant biting behavior reflects the complexity underlying fungal parasitic behavioral manipulation.</title>
        <authorList>
            <person name="de Bekker C."/>
            <person name="Ohm R.A."/>
            <person name="Loreto R.G."/>
            <person name="Sebastian A."/>
            <person name="Albert I."/>
            <person name="Merrow M."/>
            <person name="Brachmann A."/>
            <person name="Hughes D.P."/>
        </authorList>
    </citation>
    <scope>NUCLEOTIDE SEQUENCE [LARGE SCALE GENOMIC DNA]</scope>
    <source>
        <strain evidence="3 4">SC16a</strain>
    </source>
</reference>